<feature type="signal peptide" evidence="1">
    <location>
        <begin position="1"/>
        <end position="20"/>
    </location>
</feature>
<evidence type="ECO:0000313" key="3">
    <source>
        <dbReference type="Proteomes" id="UP000198287"/>
    </source>
</evidence>
<organism evidence="2 3">
    <name type="scientific">Folsomia candida</name>
    <name type="common">Springtail</name>
    <dbReference type="NCBI Taxonomy" id="158441"/>
    <lineage>
        <taxon>Eukaryota</taxon>
        <taxon>Metazoa</taxon>
        <taxon>Ecdysozoa</taxon>
        <taxon>Arthropoda</taxon>
        <taxon>Hexapoda</taxon>
        <taxon>Collembola</taxon>
        <taxon>Entomobryomorpha</taxon>
        <taxon>Isotomoidea</taxon>
        <taxon>Isotomidae</taxon>
        <taxon>Proisotominae</taxon>
        <taxon>Folsomia</taxon>
    </lineage>
</organism>
<evidence type="ECO:0000313" key="2">
    <source>
        <dbReference type="EMBL" id="OXA60356.1"/>
    </source>
</evidence>
<name>A0A226EUR1_FOLCA</name>
<sequence length="161" mass="17864">MSSLPKIVLLIALAIAQCQGQSWADFQRKHVLDPAVDSGYSGWNRASWNTWLRNRIPSDYGSKNVNSVVVKQPTSLLNDFKFTNPGHSAGPDFHWSSIRLSTYVMQLVSGSGTYDAYRCPAWYVLARLDASQRPMHYHGYADSQPATGSLPLNLGSCTKIN</sequence>
<comment type="caution">
    <text evidence="2">The sequence shown here is derived from an EMBL/GenBank/DDBJ whole genome shotgun (WGS) entry which is preliminary data.</text>
</comment>
<dbReference type="Proteomes" id="UP000198287">
    <property type="component" value="Unassembled WGS sequence"/>
</dbReference>
<evidence type="ECO:0000256" key="1">
    <source>
        <dbReference type="SAM" id="SignalP"/>
    </source>
</evidence>
<dbReference type="AlphaFoldDB" id="A0A226EUR1"/>
<protein>
    <submittedName>
        <fullName evidence="2">Uncharacterized protein</fullName>
    </submittedName>
</protein>
<gene>
    <name evidence="2" type="ORF">Fcan01_04751</name>
</gene>
<keyword evidence="1" id="KW-0732">Signal</keyword>
<reference evidence="2 3" key="1">
    <citation type="submission" date="2015-12" db="EMBL/GenBank/DDBJ databases">
        <title>The genome of Folsomia candida.</title>
        <authorList>
            <person name="Faddeeva A."/>
            <person name="Derks M.F."/>
            <person name="Anvar Y."/>
            <person name="Smit S."/>
            <person name="Van Straalen N."/>
            <person name="Roelofs D."/>
        </authorList>
    </citation>
    <scope>NUCLEOTIDE SEQUENCE [LARGE SCALE GENOMIC DNA]</scope>
    <source>
        <strain evidence="2 3">VU population</strain>
        <tissue evidence="2">Whole body</tissue>
    </source>
</reference>
<accession>A0A226EUR1</accession>
<keyword evidence="3" id="KW-1185">Reference proteome</keyword>
<proteinExistence type="predicted"/>
<feature type="chain" id="PRO_5012307919" evidence="1">
    <location>
        <begin position="21"/>
        <end position="161"/>
    </location>
</feature>
<dbReference type="EMBL" id="LNIX01000002">
    <property type="protein sequence ID" value="OXA60356.1"/>
    <property type="molecule type" value="Genomic_DNA"/>
</dbReference>